<dbReference type="AlphaFoldDB" id="A0A0F9D7E7"/>
<name>A0A0F9D7E7_9ZZZZ</name>
<gene>
    <name evidence="2" type="ORF">LCGC14_2234760</name>
</gene>
<feature type="compositionally biased region" description="Basic and acidic residues" evidence="1">
    <location>
        <begin position="257"/>
        <end position="267"/>
    </location>
</feature>
<evidence type="ECO:0000313" key="2">
    <source>
        <dbReference type="EMBL" id="KKL57504.1"/>
    </source>
</evidence>
<feature type="compositionally biased region" description="Low complexity" evidence="1">
    <location>
        <begin position="268"/>
        <end position="294"/>
    </location>
</feature>
<feature type="compositionally biased region" description="Basic and acidic residues" evidence="1">
    <location>
        <begin position="232"/>
        <end position="248"/>
    </location>
</feature>
<accession>A0A0F9D7E7</accession>
<reference evidence="2" key="1">
    <citation type="journal article" date="2015" name="Nature">
        <title>Complex archaea that bridge the gap between prokaryotes and eukaryotes.</title>
        <authorList>
            <person name="Spang A."/>
            <person name="Saw J.H."/>
            <person name="Jorgensen S.L."/>
            <person name="Zaremba-Niedzwiedzka K."/>
            <person name="Martijn J."/>
            <person name="Lind A.E."/>
            <person name="van Eijk R."/>
            <person name="Schleper C."/>
            <person name="Guy L."/>
            <person name="Ettema T.J."/>
        </authorList>
    </citation>
    <scope>NUCLEOTIDE SEQUENCE</scope>
</reference>
<evidence type="ECO:0000256" key="1">
    <source>
        <dbReference type="SAM" id="MobiDB-lite"/>
    </source>
</evidence>
<feature type="compositionally biased region" description="Basic and acidic residues" evidence="1">
    <location>
        <begin position="176"/>
        <end position="213"/>
    </location>
</feature>
<feature type="region of interest" description="Disordered" evidence="1">
    <location>
        <begin position="164"/>
        <end position="312"/>
    </location>
</feature>
<sequence length="373" mass="40562">MTDAALDLRGPGDNLPDNLPLDADAITMRLAEEYNDLPARLAELLVSLDRAPEIITTDEENKQYSDLKKEFRALRKGAESNREKEKEFFLSGGRRVDGWFKKWMDPAAKALAKITERKTTYERQVEAAERKRRDEEERKAKEEAERLAAEAEKALAEAAAREAAAREAAANAAREAAVREAAAEAKRAELEAELEAQRRRAAEQEAAARDAAERAASAEAQRAAAEAALQARAREAAERETAEREAAEAARIAAKAAAEREAADLKAAEAAQKAADQAAADAVKASRAAGAKAADLSRSRSDHGSVSSLHTFMDHKPEDANCIDTVDRAKVDLEPLRPHLNMEALDKAVKAYVKAGGRELRGVTIFENTVSRG</sequence>
<proteinExistence type="predicted"/>
<feature type="compositionally biased region" description="Low complexity" evidence="1">
    <location>
        <begin position="214"/>
        <end position="231"/>
    </location>
</feature>
<organism evidence="2">
    <name type="scientific">marine sediment metagenome</name>
    <dbReference type="NCBI Taxonomy" id="412755"/>
    <lineage>
        <taxon>unclassified sequences</taxon>
        <taxon>metagenomes</taxon>
        <taxon>ecological metagenomes</taxon>
    </lineage>
</organism>
<comment type="caution">
    <text evidence="2">The sequence shown here is derived from an EMBL/GenBank/DDBJ whole genome shotgun (WGS) entry which is preliminary data.</text>
</comment>
<protein>
    <submittedName>
        <fullName evidence="2">Uncharacterized protein</fullName>
    </submittedName>
</protein>
<dbReference type="EMBL" id="LAZR01030144">
    <property type="protein sequence ID" value="KKL57504.1"/>
    <property type="molecule type" value="Genomic_DNA"/>
</dbReference>
<feature type="compositionally biased region" description="Low complexity" evidence="1">
    <location>
        <begin position="166"/>
        <end position="175"/>
    </location>
</feature>
<feature type="region of interest" description="Disordered" evidence="1">
    <location>
        <begin position="120"/>
        <end position="147"/>
    </location>
</feature>